<evidence type="ECO:0000256" key="1">
    <source>
        <dbReference type="SAM" id="MobiDB-lite"/>
    </source>
</evidence>
<proteinExistence type="predicted"/>
<dbReference type="Proteomes" id="UP000077202">
    <property type="component" value="Unassembled WGS sequence"/>
</dbReference>
<comment type="caution">
    <text evidence="2">The sequence shown here is derived from an EMBL/GenBank/DDBJ whole genome shotgun (WGS) entry which is preliminary data.</text>
</comment>
<keyword evidence="3" id="KW-1185">Reference proteome</keyword>
<reference evidence="2" key="1">
    <citation type="submission" date="2016-03" db="EMBL/GenBank/DDBJ databases">
        <title>Mechanisms controlling the formation of the plant cell surface in tip-growing cells are functionally conserved among land plants.</title>
        <authorList>
            <person name="Honkanen S."/>
            <person name="Jones V.A."/>
            <person name="Morieri G."/>
            <person name="Champion C."/>
            <person name="Hetherington A.J."/>
            <person name="Kelly S."/>
            <person name="Saint-Marcoux D."/>
            <person name="Proust H."/>
            <person name="Prescott H."/>
            <person name="Dolan L."/>
        </authorList>
    </citation>
    <scope>NUCLEOTIDE SEQUENCE [LARGE SCALE GENOMIC DNA]</scope>
    <source>
        <tissue evidence="2">Whole gametophyte</tissue>
    </source>
</reference>
<protein>
    <submittedName>
        <fullName evidence="2">Uncharacterized protein</fullName>
    </submittedName>
</protein>
<name>A0A176WJQ8_MARPO</name>
<dbReference type="EMBL" id="LVLJ01000781">
    <property type="protein sequence ID" value="OAE32585.1"/>
    <property type="molecule type" value="Genomic_DNA"/>
</dbReference>
<accession>A0A176WJQ8</accession>
<evidence type="ECO:0000313" key="2">
    <source>
        <dbReference type="EMBL" id="OAE32585.1"/>
    </source>
</evidence>
<feature type="compositionally biased region" description="Basic and acidic residues" evidence="1">
    <location>
        <begin position="138"/>
        <end position="152"/>
    </location>
</feature>
<organism evidence="2 3">
    <name type="scientific">Marchantia polymorpha subsp. ruderalis</name>
    <dbReference type="NCBI Taxonomy" id="1480154"/>
    <lineage>
        <taxon>Eukaryota</taxon>
        <taxon>Viridiplantae</taxon>
        <taxon>Streptophyta</taxon>
        <taxon>Embryophyta</taxon>
        <taxon>Marchantiophyta</taxon>
        <taxon>Marchantiopsida</taxon>
        <taxon>Marchantiidae</taxon>
        <taxon>Marchantiales</taxon>
        <taxon>Marchantiaceae</taxon>
        <taxon>Marchantia</taxon>
    </lineage>
</organism>
<feature type="region of interest" description="Disordered" evidence="1">
    <location>
        <begin position="20"/>
        <end position="45"/>
    </location>
</feature>
<evidence type="ECO:0000313" key="3">
    <source>
        <dbReference type="Proteomes" id="UP000077202"/>
    </source>
</evidence>
<feature type="region of interest" description="Disordered" evidence="1">
    <location>
        <begin position="131"/>
        <end position="165"/>
    </location>
</feature>
<dbReference type="AlphaFoldDB" id="A0A176WJQ8"/>
<gene>
    <name evidence="2" type="ORF">AXG93_3228s1020</name>
</gene>
<sequence length="192" mass="20932">MDDSPIKLRNEAAVRQRLSHVTAPRGLTSGQQRRAEAGQWERGPATPAPVAGQVEKMFPVLAPFHVGAPGWEVDYKSRRGPMARLRLSGEDDRRPLIGGAGIFQLHRPPRGEVFECSLAAGEYPWPPVCSRVTSPPAPEREREEGERWRPSDYETNLKCASTPSPAAPEAGLIALSPQVLTAVAIDDEGVRP</sequence>